<dbReference type="PANTHER" id="PTHR33064">
    <property type="entry name" value="POL PROTEIN"/>
    <property type="match status" value="1"/>
</dbReference>
<dbReference type="InterPro" id="IPR043128">
    <property type="entry name" value="Rev_trsase/Diguanyl_cyclase"/>
</dbReference>
<dbReference type="InterPro" id="IPR041577">
    <property type="entry name" value="RT_RNaseH_2"/>
</dbReference>
<name>A0A915KQG2_ROMCU</name>
<feature type="region of interest" description="Disordered" evidence="1">
    <location>
        <begin position="120"/>
        <end position="140"/>
    </location>
</feature>
<evidence type="ECO:0000313" key="3">
    <source>
        <dbReference type="Proteomes" id="UP000887565"/>
    </source>
</evidence>
<sequence>MATLSSPLYTLLHHDSNYEFTDDHKKAFDSIKKALTSSTFLGYPVDDGKAQFIIQTDASTTAMDMILYQESGEDKWVITYNSHILTSAQTQYSTTKNKFMLASNKPYPTNLLLTNHLEQRAKGPGPRLQQAQEDLSRDPA</sequence>
<organism evidence="3 4">
    <name type="scientific">Romanomermis culicivorax</name>
    <name type="common">Nematode worm</name>
    <dbReference type="NCBI Taxonomy" id="13658"/>
    <lineage>
        <taxon>Eukaryota</taxon>
        <taxon>Metazoa</taxon>
        <taxon>Ecdysozoa</taxon>
        <taxon>Nematoda</taxon>
        <taxon>Enoplea</taxon>
        <taxon>Dorylaimia</taxon>
        <taxon>Mermithida</taxon>
        <taxon>Mermithoidea</taxon>
        <taxon>Mermithidae</taxon>
        <taxon>Romanomermis</taxon>
    </lineage>
</organism>
<keyword evidence="3" id="KW-1185">Reference proteome</keyword>
<dbReference type="InterPro" id="IPR043502">
    <property type="entry name" value="DNA/RNA_pol_sf"/>
</dbReference>
<dbReference type="SUPFAM" id="SSF56672">
    <property type="entry name" value="DNA/RNA polymerases"/>
    <property type="match status" value="1"/>
</dbReference>
<proteinExistence type="predicted"/>
<evidence type="ECO:0000313" key="4">
    <source>
        <dbReference type="WBParaSite" id="nRc.2.0.1.t40320-RA"/>
    </source>
</evidence>
<dbReference type="Gene3D" id="3.30.70.270">
    <property type="match status" value="1"/>
</dbReference>
<feature type="domain" description="Reverse transcriptase/retrotransposon-derived protein RNase H-like" evidence="2">
    <location>
        <begin position="20"/>
        <end position="98"/>
    </location>
</feature>
<protein>
    <submittedName>
        <fullName evidence="4">Reverse transcriptase/retrotransposon-derived protein RNase H-like domain-containing protein</fullName>
    </submittedName>
</protein>
<accession>A0A915KQG2</accession>
<dbReference type="PANTHER" id="PTHR33064:SF37">
    <property type="entry name" value="RIBONUCLEASE H"/>
    <property type="match status" value="1"/>
</dbReference>
<dbReference type="Proteomes" id="UP000887565">
    <property type="component" value="Unplaced"/>
</dbReference>
<reference evidence="4" key="1">
    <citation type="submission" date="2022-11" db="UniProtKB">
        <authorList>
            <consortium name="WormBaseParasite"/>
        </authorList>
    </citation>
    <scope>IDENTIFICATION</scope>
</reference>
<evidence type="ECO:0000259" key="2">
    <source>
        <dbReference type="Pfam" id="PF17919"/>
    </source>
</evidence>
<evidence type="ECO:0000256" key="1">
    <source>
        <dbReference type="SAM" id="MobiDB-lite"/>
    </source>
</evidence>
<dbReference type="AlphaFoldDB" id="A0A915KQG2"/>
<dbReference type="InterPro" id="IPR051320">
    <property type="entry name" value="Viral_Replic_Matur_Polypro"/>
</dbReference>
<dbReference type="WBParaSite" id="nRc.2.0.1.t40320-RA">
    <property type="protein sequence ID" value="nRc.2.0.1.t40320-RA"/>
    <property type="gene ID" value="nRc.2.0.1.g40320"/>
</dbReference>
<dbReference type="Pfam" id="PF17919">
    <property type="entry name" value="RT_RNaseH_2"/>
    <property type="match status" value="1"/>
</dbReference>